<evidence type="ECO:0000259" key="2">
    <source>
        <dbReference type="Pfam" id="PF14403"/>
    </source>
</evidence>
<dbReference type="Proteomes" id="UP000297737">
    <property type="component" value="Unassembled WGS sequence"/>
</dbReference>
<name>A0A4Y9EMM7_9SPHN</name>
<dbReference type="Pfam" id="PF04168">
    <property type="entry name" value="Alpha-E"/>
    <property type="match status" value="1"/>
</dbReference>
<evidence type="ECO:0000313" key="4">
    <source>
        <dbReference type="Proteomes" id="UP000297737"/>
    </source>
</evidence>
<dbReference type="PANTHER" id="PTHR34595">
    <property type="entry name" value="BLR5612 PROTEIN"/>
    <property type="match status" value="1"/>
</dbReference>
<dbReference type="RefSeq" id="WP_135246929.1">
    <property type="nucleotide sequence ID" value="NZ_SIHO01000003.1"/>
</dbReference>
<dbReference type="SUPFAM" id="SSF56059">
    <property type="entry name" value="Glutathione synthetase ATP-binding domain-like"/>
    <property type="match status" value="1"/>
</dbReference>
<dbReference type="InterPro" id="IPR007296">
    <property type="entry name" value="DUF403"/>
</dbReference>
<dbReference type="Gene3D" id="3.40.50.11290">
    <property type="match status" value="1"/>
</dbReference>
<dbReference type="EMBL" id="SIHO01000003">
    <property type="protein sequence ID" value="TFU01425.1"/>
    <property type="molecule type" value="Genomic_DNA"/>
</dbReference>
<accession>A0A4Y9EMM7</accession>
<organism evidence="3 4">
    <name type="scientific">Glacieibacterium arshaanense</name>
    <dbReference type="NCBI Taxonomy" id="2511025"/>
    <lineage>
        <taxon>Bacteria</taxon>
        <taxon>Pseudomonadati</taxon>
        <taxon>Pseudomonadota</taxon>
        <taxon>Alphaproteobacteria</taxon>
        <taxon>Sphingomonadales</taxon>
        <taxon>Sphingosinicellaceae</taxon>
        <taxon>Glacieibacterium</taxon>
    </lineage>
</organism>
<dbReference type="InterPro" id="IPR051680">
    <property type="entry name" value="ATP-dep_Glu-Cys_Ligase-2"/>
</dbReference>
<evidence type="ECO:0000259" key="1">
    <source>
        <dbReference type="Pfam" id="PF04168"/>
    </source>
</evidence>
<protein>
    <submittedName>
        <fullName evidence="3">Uncharacterized protein</fullName>
    </submittedName>
</protein>
<gene>
    <name evidence="3" type="ORF">EUV02_14185</name>
</gene>
<proteinExistence type="predicted"/>
<dbReference type="OrthoDB" id="9804079at2"/>
<dbReference type="InterPro" id="IPR025841">
    <property type="entry name" value="CP_ATPgrasp_2"/>
</dbReference>
<feature type="domain" description="Circularly permuted ATP-grasp type 2" evidence="2">
    <location>
        <begin position="99"/>
        <end position="477"/>
    </location>
</feature>
<sequence>MVAERASTRRRNRDAATAERLAGWLRDYRSFEGIPDELFDRSGIPRDYWLDFLGDVAEYSEEEFRGRFSLATRHIRDTGVSYRIYGEENERSWPLNPLPLILPEAEWAQIAEGVEQRANLMEALLADIYGNAALVRDGVLPAAALTGSNDFLRAMRGVKPVGGRYLQTYAADLGRGPDGRWWVLDDRAQAPSGAGYALENRLILSRAYPNLYNRMNVHRLAPFFDDLRKGLAAAADRADPRICLMTPGPYSETYFEQAHLARYLGFLLVEGGDLIVRDGKVYVRTISGLKRADVILRRVDADFIDPLELNGASQLGTPGLLEAIRDGGVAMANMPGSGVLESKSLLGFLPVLCRRLLGEELKMPNVATWWCGQPRERAHVEGKLDTLAIASAFGAVDPGGLFPQPRLLSDLSPAEAADFRQRFIDRPFDFVGQEVAHLSTTPVLRDGRLEAAPFVVRVYATATPDGMRIMPGGFARISDRADARAISMGQGARTADVWVVGDAPVPRVTLLGTQEDVKVRRVTGMLPSRAAENLFWLGRYLERAESTLRLIRSLCTSLMDAEAGIHTTGETLERVERLLIDGGALDKDAAGERALDAARDALHDVDASGSVIRLVGMARRAGASMRERLSADFWALLVRLETRLVEGRTTVRTEVDALEQVESALQIIAALSGLAQENMNRTAGWRFLDTGRRIERGINICRCTHVLARSGATIDDLDLLLDLADSQITYRARYLIGLALVPVRDMVMLDPFNTRALAFQLVTLKQHLALLPALVDDGMLEPHARILLALATQIETGDAASLDATAIQGFETELMRLSDAIAARYFLQGANAVPTIKLAGLA</sequence>
<dbReference type="AlphaFoldDB" id="A0A4Y9EMM7"/>
<feature type="domain" description="DUF403" evidence="1">
    <location>
        <begin position="526"/>
        <end position="826"/>
    </location>
</feature>
<reference evidence="3 4" key="1">
    <citation type="submission" date="2019-02" db="EMBL/GenBank/DDBJ databases">
        <title>Polymorphobacter sp. isolated from the lake at the Tibet of China.</title>
        <authorList>
            <person name="Li A."/>
        </authorList>
    </citation>
    <scope>NUCLEOTIDE SEQUENCE [LARGE SCALE GENOMIC DNA]</scope>
    <source>
        <strain evidence="3 4">DJ1R-1</strain>
    </source>
</reference>
<evidence type="ECO:0000313" key="3">
    <source>
        <dbReference type="EMBL" id="TFU01425.1"/>
    </source>
</evidence>
<comment type="caution">
    <text evidence="3">The sequence shown here is derived from an EMBL/GenBank/DDBJ whole genome shotgun (WGS) entry which is preliminary data.</text>
</comment>
<keyword evidence="4" id="KW-1185">Reference proteome</keyword>
<dbReference type="Pfam" id="PF14403">
    <property type="entry name" value="CP_ATPgrasp_2"/>
    <property type="match status" value="1"/>
</dbReference>
<dbReference type="PANTHER" id="PTHR34595:SF2">
    <property type="entry name" value="BLR2978 PROTEIN"/>
    <property type="match status" value="1"/>
</dbReference>